<gene>
    <name evidence="6" type="ORF">DW652_02215</name>
</gene>
<evidence type="ECO:0000256" key="4">
    <source>
        <dbReference type="ARBA" id="ARBA00022840"/>
    </source>
</evidence>
<accession>A0A414RAQ9</accession>
<dbReference type="InterPro" id="IPR003593">
    <property type="entry name" value="AAA+_ATPase"/>
</dbReference>
<proteinExistence type="inferred from homology"/>
<keyword evidence="4 6" id="KW-0067">ATP-binding</keyword>
<dbReference type="InterPro" id="IPR003439">
    <property type="entry name" value="ABC_transporter-like_ATP-bd"/>
</dbReference>
<organism evidence="6 7">
    <name type="scientific">Eubacterium ventriosum</name>
    <dbReference type="NCBI Taxonomy" id="39496"/>
    <lineage>
        <taxon>Bacteria</taxon>
        <taxon>Bacillati</taxon>
        <taxon>Bacillota</taxon>
        <taxon>Clostridia</taxon>
        <taxon>Eubacteriales</taxon>
        <taxon>Eubacteriaceae</taxon>
        <taxon>Eubacterium</taxon>
    </lineage>
</organism>
<evidence type="ECO:0000313" key="6">
    <source>
        <dbReference type="EMBL" id="RHF90132.1"/>
    </source>
</evidence>
<dbReference type="SMART" id="SM00382">
    <property type="entry name" value="AAA"/>
    <property type="match status" value="1"/>
</dbReference>
<feature type="domain" description="ABC transporter" evidence="5">
    <location>
        <begin position="4"/>
        <end position="232"/>
    </location>
</feature>
<dbReference type="PANTHER" id="PTHR43335">
    <property type="entry name" value="ABC TRANSPORTER, ATP-BINDING PROTEIN"/>
    <property type="match status" value="1"/>
</dbReference>
<dbReference type="PROSITE" id="PS00211">
    <property type="entry name" value="ABC_TRANSPORTER_1"/>
    <property type="match status" value="1"/>
</dbReference>
<dbReference type="InterPro" id="IPR027417">
    <property type="entry name" value="P-loop_NTPase"/>
</dbReference>
<dbReference type="GO" id="GO:0005524">
    <property type="term" value="F:ATP binding"/>
    <property type="evidence" value="ECO:0007669"/>
    <property type="project" value="UniProtKB-KW"/>
</dbReference>
<comment type="caution">
    <text evidence="6">The sequence shown here is derived from an EMBL/GenBank/DDBJ whole genome shotgun (WGS) entry which is preliminary data.</text>
</comment>
<evidence type="ECO:0000259" key="5">
    <source>
        <dbReference type="PROSITE" id="PS50893"/>
    </source>
</evidence>
<dbReference type="GO" id="GO:0016887">
    <property type="term" value="F:ATP hydrolysis activity"/>
    <property type="evidence" value="ECO:0007669"/>
    <property type="project" value="InterPro"/>
</dbReference>
<dbReference type="EMBL" id="QRHR01000002">
    <property type="protein sequence ID" value="RHF90132.1"/>
    <property type="molecule type" value="Genomic_DNA"/>
</dbReference>
<dbReference type="RefSeq" id="WP_118231270.1">
    <property type="nucleotide sequence ID" value="NZ_JBGLBX010000003.1"/>
</dbReference>
<dbReference type="Gene3D" id="3.40.50.300">
    <property type="entry name" value="P-loop containing nucleotide triphosphate hydrolases"/>
    <property type="match status" value="1"/>
</dbReference>
<dbReference type="PANTHER" id="PTHR43335:SF2">
    <property type="entry name" value="ABC TRANSPORTER, ATP-BINDING PROTEIN"/>
    <property type="match status" value="1"/>
</dbReference>
<evidence type="ECO:0000256" key="1">
    <source>
        <dbReference type="ARBA" id="ARBA00005417"/>
    </source>
</evidence>
<evidence type="ECO:0000256" key="3">
    <source>
        <dbReference type="ARBA" id="ARBA00022741"/>
    </source>
</evidence>
<protein>
    <submittedName>
        <fullName evidence="6">ATP-binding cassette domain-containing protein</fullName>
    </submittedName>
</protein>
<dbReference type="PROSITE" id="PS50893">
    <property type="entry name" value="ABC_TRANSPORTER_2"/>
    <property type="match status" value="1"/>
</dbReference>
<reference evidence="6 7" key="1">
    <citation type="submission" date="2018-08" db="EMBL/GenBank/DDBJ databases">
        <title>A genome reference for cultivated species of the human gut microbiota.</title>
        <authorList>
            <person name="Zou Y."/>
            <person name="Xue W."/>
            <person name="Luo G."/>
        </authorList>
    </citation>
    <scope>NUCLEOTIDE SEQUENCE [LARGE SCALE GENOMIC DNA]</scope>
    <source>
        <strain evidence="6 7">AM23-22</strain>
    </source>
</reference>
<comment type="similarity">
    <text evidence="1">Belongs to the ABC transporter superfamily.</text>
</comment>
<dbReference type="AlphaFoldDB" id="A0A414RAQ9"/>
<evidence type="ECO:0000313" key="7">
    <source>
        <dbReference type="Proteomes" id="UP000286186"/>
    </source>
</evidence>
<dbReference type="InterPro" id="IPR017871">
    <property type="entry name" value="ABC_transporter-like_CS"/>
</dbReference>
<dbReference type="SUPFAM" id="SSF52540">
    <property type="entry name" value="P-loop containing nucleoside triphosphate hydrolases"/>
    <property type="match status" value="1"/>
</dbReference>
<sequence>MNKLEIINLAKKYGNKTALNNFTYTFENGLYGLIGPNGAGKSTLMNILVEGISKTNGDVLYNGEKIEKLGKEYRNIIGYVPQQQGIYNNFSAEDFLNYMANLKGLNKKDISSKIKEVLEFVDLYGVRKNKLDGFSGGMKQRILIAQALLNNPEILILDEPTAGLDPKERIRIRNLIARISMNKIVIISTHIVSDIEFIAGNIVFLYGGELIRKGSPKELLKELENQVFEKIISEEQVENYNEKFLVSGLMSASTGIKIRYIDNDKLTDDEYAVEPNLEDYYLYIEKIKM</sequence>
<dbReference type="Pfam" id="PF00005">
    <property type="entry name" value="ABC_tran"/>
    <property type="match status" value="1"/>
</dbReference>
<evidence type="ECO:0000256" key="2">
    <source>
        <dbReference type="ARBA" id="ARBA00022448"/>
    </source>
</evidence>
<dbReference type="Proteomes" id="UP000286186">
    <property type="component" value="Unassembled WGS sequence"/>
</dbReference>
<name>A0A414RAQ9_9FIRM</name>
<keyword evidence="3" id="KW-0547">Nucleotide-binding</keyword>
<keyword evidence="2" id="KW-0813">Transport</keyword>